<accession>A0ABU7TE28</accession>
<evidence type="ECO:0000256" key="2">
    <source>
        <dbReference type="SAM" id="SignalP"/>
    </source>
</evidence>
<dbReference type="Proteomes" id="UP001349262">
    <property type="component" value="Unassembled WGS sequence"/>
</dbReference>
<proteinExistence type="predicted"/>
<feature type="region of interest" description="Disordered" evidence="1">
    <location>
        <begin position="111"/>
        <end position="157"/>
    </location>
</feature>
<gene>
    <name evidence="3" type="ORF">MRSR164_19585</name>
</gene>
<feature type="signal peptide" evidence="2">
    <location>
        <begin position="1"/>
        <end position="21"/>
    </location>
</feature>
<name>A0ABU7TE28_9HYPH</name>
<feature type="compositionally biased region" description="Polar residues" evidence="1">
    <location>
        <begin position="145"/>
        <end position="157"/>
    </location>
</feature>
<organism evidence="3 4">
    <name type="scientific">Methylobacterium radiotolerans</name>
    <dbReference type="NCBI Taxonomy" id="31998"/>
    <lineage>
        <taxon>Bacteria</taxon>
        <taxon>Pseudomonadati</taxon>
        <taxon>Pseudomonadota</taxon>
        <taxon>Alphaproteobacteria</taxon>
        <taxon>Hyphomicrobiales</taxon>
        <taxon>Methylobacteriaceae</taxon>
        <taxon>Methylobacterium</taxon>
    </lineage>
</organism>
<evidence type="ECO:0000313" key="3">
    <source>
        <dbReference type="EMBL" id="MEE7458902.1"/>
    </source>
</evidence>
<evidence type="ECO:0000256" key="1">
    <source>
        <dbReference type="SAM" id="MobiDB-lite"/>
    </source>
</evidence>
<feature type="chain" id="PRO_5045217074" evidence="2">
    <location>
        <begin position="22"/>
        <end position="157"/>
    </location>
</feature>
<protein>
    <submittedName>
        <fullName evidence="3">Uncharacterized protein</fullName>
    </submittedName>
</protein>
<comment type="caution">
    <text evidence="3">The sequence shown here is derived from an EMBL/GenBank/DDBJ whole genome shotgun (WGS) entry which is preliminary data.</text>
</comment>
<keyword evidence="2" id="KW-0732">Signal</keyword>
<evidence type="ECO:0000313" key="4">
    <source>
        <dbReference type="Proteomes" id="UP001349262"/>
    </source>
</evidence>
<sequence length="157" mass="16549">MTKRASLLLAVLSLGSLSLLAGQGAAHADDGPPKLDVEGTCKSAERVQRTLSDNADKNACLNSERSAEADLKKRWGEFPAAAKRQCTAQFQAGGFPSYVELITCLELASGAVPTQPSQDPGSDVGGRTNPAKKEGSSLTREPAPTQRTNPIETLQQK</sequence>
<keyword evidence="4" id="KW-1185">Reference proteome</keyword>
<dbReference type="EMBL" id="MLBY01000005">
    <property type="protein sequence ID" value="MEE7458902.1"/>
    <property type="molecule type" value="Genomic_DNA"/>
</dbReference>
<reference evidence="3 4" key="1">
    <citation type="journal article" date="2012" name="Genet. Mol. Biol.">
        <title>Analysis of 16S rRNA and mxaF genes revealing insights into Methylobacterium niche-specific plant association.</title>
        <authorList>
            <person name="Dourado M.N."/>
            <person name="Andreote F.D."/>
            <person name="Dini-Andreote F."/>
            <person name="Conti R."/>
            <person name="Araujo J.M."/>
            <person name="Araujo W.L."/>
        </authorList>
    </citation>
    <scope>NUCLEOTIDE SEQUENCE [LARGE SCALE GENOMIC DNA]</scope>
    <source>
        <strain evidence="3 4">SR1.6/4</strain>
    </source>
</reference>